<dbReference type="Proteomes" id="UP001157974">
    <property type="component" value="Unassembled WGS sequence"/>
</dbReference>
<dbReference type="SUPFAM" id="SSF56672">
    <property type="entry name" value="DNA/RNA polymerases"/>
    <property type="match status" value="1"/>
</dbReference>
<dbReference type="EMBL" id="JAMWBK010000013">
    <property type="protein sequence ID" value="KAJ8900829.1"/>
    <property type="molecule type" value="Genomic_DNA"/>
</dbReference>
<dbReference type="InterPro" id="IPR013103">
    <property type="entry name" value="RVT_2"/>
</dbReference>
<evidence type="ECO:0000313" key="2">
    <source>
        <dbReference type="EMBL" id="KAJ8900829.1"/>
    </source>
</evidence>
<dbReference type="AlphaFoldDB" id="A0AAV8UEA3"/>
<evidence type="ECO:0000313" key="3">
    <source>
        <dbReference type="Proteomes" id="UP001157974"/>
    </source>
</evidence>
<proteinExistence type="predicted"/>
<feature type="domain" description="Reverse transcriptase Ty1/copia-type" evidence="1">
    <location>
        <begin position="5"/>
        <end position="77"/>
    </location>
</feature>
<dbReference type="Pfam" id="PF07727">
    <property type="entry name" value="RVT_2"/>
    <property type="match status" value="1"/>
</dbReference>
<keyword evidence="3" id="KW-1185">Reference proteome</keyword>
<accession>A0AAV8UEA3</accession>
<name>A0AAV8UEA3_9RHOD</name>
<gene>
    <name evidence="2" type="ORF">NDN08_000128</name>
</gene>
<evidence type="ECO:0000259" key="1">
    <source>
        <dbReference type="Pfam" id="PF07727"/>
    </source>
</evidence>
<organism evidence="2 3">
    <name type="scientific">Rhodosorus marinus</name>
    <dbReference type="NCBI Taxonomy" id="101924"/>
    <lineage>
        <taxon>Eukaryota</taxon>
        <taxon>Rhodophyta</taxon>
        <taxon>Stylonematophyceae</taxon>
        <taxon>Stylonematales</taxon>
        <taxon>Stylonemataceae</taxon>
        <taxon>Rhodosorus</taxon>
    </lineage>
</organism>
<comment type="caution">
    <text evidence="2">The sequence shown here is derived from an EMBL/GenBank/DDBJ whole genome shotgun (WGS) entry which is preliminary data.</text>
</comment>
<dbReference type="InterPro" id="IPR043502">
    <property type="entry name" value="DNA/RNA_pol_sf"/>
</dbReference>
<sequence length="100" mass="11751">MRTGVVLLVYVDDILIMEKPTREAKKHFAELYEIKDLGETRYYLGIEIVKDRKLKTISLSRVKYIKQDVPYRELVGCLMFIATRTRPDIMYAVRGFPAHL</sequence>
<protein>
    <recommendedName>
        <fullName evidence="1">Reverse transcriptase Ty1/copia-type domain-containing protein</fullName>
    </recommendedName>
</protein>
<reference evidence="2 3" key="1">
    <citation type="journal article" date="2023" name="Nat. Commun.">
        <title>Origin of minicircular mitochondrial genomes in red algae.</title>
        <authorList>
            <person name="Lee Y."/>
            <person name="Cho C.H."/>
            <person name="Lee Y.M."/>
            <person name="Park S.I."/>
            <person name="Yang J.H."/>
            <person name="West J.A."/>
            <person name="Bhattacharya D."/>
            <person name="Yoon H.S."/>
        </authorList>
    </citation>
    <scope>NUCLEOTIDE SEQUENCE [LARGE SCALE GENOMIC DNA]</scope>
    <source>
        <strain evidence="2 3">CCMP1338</strain>
        <tissue evidence="2">Whole cell</tissue>
    </source>
</reference>